<dbReference type="AlphaFoldDB" id="A0A1A9UTX9"/>
<dbReference type="EnsemblMetazoa" id="GAUT015149-RA">
    <property type="protein sequence ID" value="GAUT015149-PA"/>
    <property type="gene ID" value="GAUT015149"/>
</dbReference>
<reference evidence="1" key="1">
    <citation type="submission" date="2020-05" db="UniProtKB">
        <authorList>
            <consortium name="EnsemblMetazoa"/>
        </authorList>
    </citation>
    <scope>IDENTIFICATION</scope>
    <source>
        <strain evidence="1">TTRI</strain>
    </source>
</reference>
<organism evidence="1 2">
    <name type="scientific">Glossina austeni</name>
    <name type="common">Savannah tsetse fly</name>
    <dbReference type="NCBI Taxonomy" id="7395"/>
    <lineage>
        <taxon>Eukaryota</taxon>
        <taxon>Metazoa</taxon>
        <taxon>Ecdysozoa</taxon>
        <taxon>Arthropoda</taxon>
        <taxon>Hexapoda</taxon>
        <taxon>Insecta</taxon>
        <taxon>Pterygota</taxon>
        <taxon>Neoptera</taxon>
        <taxon>Endopterygota</taxon>
        <taxon>Diptera</taxon>
        <taxon>Brachycera</taxon>
        <taxon>Muscomorpha</taxon>
        <taxon>Hippoboscoidea</taxon>
        <taxon>Glossinidae</taxon>
        <taxon>Glossina</taxon>
    </lineage>
</organism>
<dbReference type="VEuPathDB" id="VectorBase:GAUT015149"/>
<dbReference type="Proteomes" id="UP000078200">
    <property type="component" value="Unassembled WGS sequence"/>
</dbReference>
<proteinExistence type="predicted"/>
<sequence length="90" mass="10579">MATKNKESVMERITEITFFTYTYLPHRCSQREYLHSIRANVWVSMRQPVSIAIGRLLERQSPYAVLYLAFDINHMTITQRQSNANATKQI</sequence>
<accession>A0A1A9UTX9</accession>
<evidence type="ECO:0000313" key="2">
    <source>
        <dbReference type="Proteomes" id="UP000078200"/>
    </source>
</evidence>
<keyword evidence="2" id="KW-1185">Reference proteome</keyword>
<name>A0A1A9UTX9_GLOAU</name>
<protein>
    <submittedName>
        <fullName evidence="1">Uncharacterized protein</fullName>
    </submittedName>
</protein>
<evidence type="ECO:0000313" key="1">
    <source>
        <dbReference type="EnsemblMetazoa" id="GAUT015149-PA"/>
    </source>
</evidence>